<evidence type="ECO:0000313" key="1">
    <source>
        <dbReference type="EMBL" id="MBR0658495.1"/>
    </source>
</evidence>
<dbReference type="EMBL" id="JAAEDK010000007">
    <property type="protein sequence ID" value="MBR0658495.1"/>
    <property type="molecule type" value="Genomic_DNA"/>
</dbReference>
<reference evidence="1" key="3">
    <citation type="journal article" date="2021" name="Syst. Appl. Microbiol.">
        <title>Roseomonas hellenica sp. nov., isolated from roots of wild-growing Alkanna tinctoria.</title>
        <authorList>
            <person name="Rat A."/>
            <person name="Naranjo H.D."/>
            <person name="Lebbe L."/>
            <person name="Cnockaert M."/>
            <person name="Krigas N."/>
            <person name="Grigoriadou K."/>
            <person name="Maloupa E."/>
            <person name="Willems A."/>
        </authorList>
    </citation>
    <scope>NUCLEOTIDE SEQUENCE</scope>
    <source>
        <strain evidence="1">LMG 31161</strain>
    </source>
</reference>
<comment type="caution">
    <text evidence="1">The sequence shown here is derived from an EMBL/GenBank/DDBJ whole genome shotgun (WGS) entry which is preliminary data.</text>
</comment>
<accession>A0A9X9WDT5</accession>
<dbReference type="RefSeq" id="WP_168041592.1">
    <property type="nucleotide sequence ID" value="NZ_JAAEDK010000007.1"/>
</dbReference>
<name>A0A9X9WDT5_9PROT</name>
<reference evidence="1" key="1">
    <citation type="submission" date="2020-01" db="EMBL/GenBank/DDBJ databases">
        <authorList>
            <person name="Rat A."/>
        </authorList>
    </citation>
    <scope>NUCLEOTIDE SEQUENCE</scope>
    <source>
        <strain evidence="1">LMG 31161</strain>
    </source>
</reference>
<protein>
    <recommendedName>
        <fullName evidence="5">Lipoprotein</fullName>
    </recommendedName>
</protein>
<dbReference type="PROSITE" id="PS51257">
    <property type="entry name" value="PROKAR_LIPOPROTEIN"/>
    <property type="match status" value="1"/>
</dbReference>
<evidence type="ECO:0000313" key="4">
    <source>
        <dbReference type="Proteomes" id="UP001138708"/>
    </source>
</evidence>
<dbReference type="Proteomes" id="UP000746741">
    <property type="component" value="Unassembled WGS sequence"/>
</dbReference>
<evidence type="ECO:0008006" key="5">
    <source>
        <dbReference type="Google" id="ProtNLM"/>
    </source>
</evidence>
<keyword evidence="3" id="KW-1185">Reference proteome</keyword>
<organism evidence="1 4">
    <name type="scientific">Neoroseomonas oryzicola</name>
    <dbReference type="NCBI Taxonomy" id="535904"/>
    <lineage>
        <taxon>Bacteria</taxon>
        <taxon>Pseudomonadati</taxon>
        <taxon>Pseudomonadota</taxon>
        <taxon>Alphaproteobacteria</taxon>
        <taxon>Acetobacterales</taxon>
        <taxon>Acetobacteraceae</taxon>
        <taxon>Neoroseomonas</taxon>
    </lineage>
</organism>
<dbReference type="AlphaFoldDB" id="A0A9X9WDT5"/>
<reference evidence="2 3" key="2">
    <citation type="submission" date="2020-02" db="EMBL/GenBank/DDBJ databases">
        <authorList>
            <person name="Sun Q."/>
            <person name="Inoue M."/>
        </authorList>
    </citation>
    <scope>NUCLEOTIDE SEQUENCE [LARGE SCALE GENOMIC DNA]</scope>
    <source>
        <strain evidence="2 3">KCTC 22478</strain>
    </source>
</reference>
<proteinExistence type="predicted"/>
<evidence type="ECO:0000313" key="3">
    <source>
        <dbReference type="Proteomes" id="UP000746741"/>
    </source>
</evidence>
<sequence length="154" mass="16590">MWKPPTALLAVPLLASCTTVFEGTRQILQIRTEPAGAACELTRRGSLQATISATPANVEIGRAREPIAISCHLAGFRTSERTIPSYPTRRRYGFPIPGGGTAGEVLFAGSGFWLLFAPAALVDESTGAPYNYYPDEITLVLEPLATDTVRQDDH</sequence>
<gene>
    <name evidence="2" type="ORF">GWK15_12090</name>
    <name evidence="1" type="ORF">GXW75_04480</name>
</gene>
<dbReference type="Proteomes" id="UP001138708">
    <property type="component" value="Unassembled WGS sequence"/>
</dbReference>
<dbReference type="EMBL" id="JAAVUP010000003">
    <property type="protein sequence ID" value="NKE17684.1"/>
    <property type="molecule type" value="Genomic_DNA"/>
</dbReference>
<evidence type="ECO:0000313" key="2">
    <source>
        <dbReference type="EMBL" id="NKE17684.1"/>
    </source>
</evidence>